<dbReference type="PANTHER" id="PTHR43569:SF2">
    <property type="entry name" value="AMIDOHYDROLASE-RELATED DOMAIN-CONTAINING PROTEIN"/>
    <property type="match status" value="1"/>
</dbReference>
<protein>
    <submittedName>
        <fullName evidence="3">Unannotated protein</fullName>
    </submittedName>
</protein>
<name>A0A6J7W412_9ZZZZ</name>
<dbReference type="PANTHER" id="PTHR43569">
    <property type="entry name" value="AMIDOHYDROLASE"/>
    <property type="match status" value="1"/>
</dbReference>
<evidence type="ECO:0000259" key="2">
    <source>
        <dbReference type="Pfam" id="PF04909"/>
    </source>
</evidence>
<comment type="similarity">
    <text evidence="1">Belongs to the metallo-dependent hydrolases superfamily.</text>
</comment>
<dbReference type="GO" id="GO:0016787">
    <property type="term" value="F:hydrolase activity"/>
    <property type="evidence" value="ECO:0007669"/>
    <property type="project" value="InterPro"/>
</dbReference>
<dbReference type="InterPro" id="IPR006680">
    <property type="entry name" value="Amidohydro-rel"/>
</dbReference>
<dbReference type="EMBL" id="CAFBSA010000090">
    <property type="protein sequence ID" value="CAB5149474.1"/>
    <property type="molecule type" value="Genomic_DNA"/>
</dbReference>
<dbReference type="Gene3D" id="3.20.20.140">
    <property type="entry name" value="Metal-dependent hydrolases"/>
    <property type="match status" value="1"/>
</dbReference>
<sequence>MVGIRDIAHDYPDENYLSKPQVIQNVKELGKRGFSYDLLTKTPHMNAAIELVKSCPDTQFIIDHISKPYIAKKEMQPWAELLKTLAGFENVVIKVSGIFTEADWGSWSYDTFKPYLVQVTEIFTPARMMFGSDWPVCLLAATYKQTIEIMEKFTENFSNNEKENFWAKTAISSYGLKVNNS</sequence>
<dbReference type="InterPro" id="IPR052350">
    <property type="entry name" value="Metallo-dep_Lactonases"/>
</dbReference>
<gene>
    <name evidence="3" type="ORF">UFOPK4442_00545</name>
</gene>
<evidence type="ECO:0000256" key="1">
    <source>
        <dbReference type="ARBA" id="ARBA00038310"/>
    </source>
</evidence>
<dbReference type="SUPFAM" id="SSF51556">
    <property type="entry name" value="Metallo-dependent hydrolases"/>
    <property type="match status" value="1"/>
</dbReference>
<feature type="domain" description="Amidohydrolase-related" evidence="2">
    <location>
        <begin position="23"/>
        <end position="176"/>
    </location>
</feature>
<reference evidence="3" key="1">
    <citation type="submission" date="2020-05" db="EMBL/GenBank/DDBJ databases">
        <authorList>
            <person name="Chiriac C."/>
            <person name="Salcher M."/>
            <person name="Ghai R."/>
            <person name="Kavagutti S V."/>
        </authorList>
    </citation>
    <scope>NUCLEOTIDE SEQUENCE</scope>
</reference>
<proteinExistence type="inferred from homology"/>
<accession>A0A6J7W412</accession>
<dbReference type="InterPro" id="IPR032466">
    <property type="entry name" value="Metal_Hydrolase"/>
</dbReference>
<dbReference type="Pfam" id="PF04909">
    <property type="entry name" value="Amidohydro_2"/>
    <property type="match status" value="1"/>
</dbReference>
<evidence type="ECO:0000313" key="3">
    <source>
        <dbReference type="EMBL" id="CAB5149474.1"/>
    </source>
</evidence>
<dbReference type="AlphaFoldDB" id="A0A6J7W412"/>
<organism evidence="3">
    <name type="scientific">freshwater metagenome</name>
    <dbReference type="NCBI Taxonomy" id="449393"/>
    <lineage>
        <taxon>unclassified sequences</taxon>
        <taxon>metagenomes</taxon>
        <taxon>ecological metagenomes</taxon>
    </lineage>
</organism>